<reference evidence="2" key="2">
    <citation type="submission" date="2021-08" db="EMBL/GenBank/DDBJ databases">
        <authorList>
            <person name="Tani A."/>
            <person name="Ola A."/>
            <person name="Ogura Y."/>
            <person name="Katsura K."/>
            <person name="Hayashi T."/>
        </authorList>
    </citation>
    <scope>NUCLEOTIDE SEQUENCE</scope>
    <source>
        <strain evidence="2">LMG 23639</strain>
    </source>
</reference>
<organism evidence="2 3">
    <name type="scientific">Methylobacterium jeotgali</name>
    <dbReference type="NCBI Taxonomy" id="381630"/>
    <lineage>
        <taxon>Bacteria</taxon>
        <taxon>Pseudomonadati</taxon>
        <taxon>Pseudomonadota</taxon>
        <taxon>Alphaproteobacteria</taxon>
        <taxon>Hyphomicrobiales</taxon>
        <taxon>Methylobacteriaceae</taxon>
        <taxon>Methylobacterium</taxon>
    </lineage>
</organism>
<keyword evidence="3" id="KW-1185">Reference proteome</keyword>
<feature type="compositionally biased region" description="Basic and acidic residues" evidence="1">
    <location>
        <begin position="250"/>
        <end position="262"/>
    </location>
</feature>
<comment type="caution">
    <text evidence="2">The sequence shown here is derived from an EMBL/GenBank/DDBJ whole genome shotgun (WGS) entry which is preliminary data.</text>
</comment>
<evidence type="ECO:0000256" key="1">
    <source>
        <dbReference type="SAM" id="MobiDB-lite"/>
    </source>
</evidence>
<dbReference type="Proteomes" id="UP001055102">
    <property type="component" value="Unassembled WGS sequence"/>
</dbReference>
<feature type="region of interest" description="Disordered" evidence="1">
    <location>
        <begin position="111"/>
        <end position="576"/>
    </location>
</feature>
<feature type="compositionally biased region" description="Basic and acidic residues" evidence="1">
    <location>
        <begin position="270"/>
        <end position="283"/>
    </location>
</feature>
<feature type="compositionally biased region" description="Basic and acidic residues" evidence="1">
    <location>
        <begin position="121"/>
        <end position="231"/>
    </location>
</feature>
<feature type="compositionally biased region" description="Basic and acidic residues" evidence="1">
    <location>
        <begin position="385"/>
        <end position="434"/>
    </location>
</feature>
<reference evidence="2" key="1">
    <citation type="journal article" date="2021" name="Front. Microbiol.">
        <title>Comprehensive Comparative Genomics and Phenotyping of Methylobacterium Species.</title>
        <authorList>
            <person name="Alessa O."/>
            <person name="Ogura Y."/>
            <person name="Fujitani Y."/>
            <person name="Takami H."/>
            <person name="Hayashi T."/>
            <person name="Sahin N."/>
            <person name="Tani A."/>
        </authorList>
    </citation>
    <scope>NUCLEOTIDE SEQUENCE</scope>
    <source>
        <strain evidence="2">LMG 23639</strain>
    </source>
</reference>
<protein>
    <submittedName>
        <fullName evidence="2">Uncharacterized protein</fullName>
    </submittedName>
</protein>
<feature type="compositionally biased region" description="Basic and acidic residues" evidence="1">
    <location>
        <begin position="348"/>
        <end position="362"/>
    </location>
</feature>
<evidence type="ECO:0000313" key="2">
    <source>
        <dbReference type="EMBL" id="GJE07820.1"/>
    </source>
</evidence>
<name>A0ABQ4T0S1_9HYPH</name>
<evidence type="ECO:0000313" key="3">
    <source>
        <dbReference type="Proteomes" id="UP001055102"/>
    </source>
</evidence>
<dbReference type="EMBL" id="BPQR01000055">
    <property type="protein sequence ID" value="GJE07820.1"/>
    <property type="molecule type" value="Genomic_DNA"/>
</dbReference>
<accession>A0ABQ4T0S1</accession>
<feature type="compositionally biased region" description="Basic and acidic residues" evidence="1">
    <location>
        <begin position="471"/>
        <end position="506"/>
    </location>
</feature>
<proteinExistence type="predicted"/>
<feature type="compositionally biased region" description="Basic and acidic residues" evidence="1">
    <location>
        <begin position="444"/>
        <end position="461"/>
    </location>
</feature>
<gene>
    <name evidence="2" type="ORF">AOPFMNJM_3150</name>
</gene>
<feature type="compositionally biased region" description="Basic and acidic residues" evidence="1">
    <location>
        <begin position="295"/>
        <end position="326"/>
    </location>
</feature>
<sequence>MRPVEGPHVGAHRAELLVDHVDDLEGRLPVVDADADELDPADAGRAQHVEAGAVAVVDPEAEACGAADLVDILVDDGDADALRQQHLGQDLPEAAEADHQHPRLGALDHVRGGLLGGRAAPGEKRVEPLRRQRPDEHGERGERHGEARRRRIEEAEARGDGEQDEGELARRRQDRRAARRVEPGRAEQPEQARHQGDLEKDRGHRRPDEKRPGGFEQTAVDRHADAHEEQAQQHAAEGLDVGLELVAEVRFGEQDAGEERPHGHGQPDLLHQERGTEHHEEGCRRHHLAGAARGEQPEERVEAVAADEHHRQDRRERLARRGDRLAEPGASGVAVPARRGQQRHQRQDRHDGEVLEQQHREGAGAVGRAEVAPLLQELQRHRCGRKGERDADHQGGGEREAEQGRRPGERGGADEELRRAEAEDVPAHRDELREVQLQPDDEEQQHHADLGDARRRLRLGDEGEPGWADQHPGHEIAEHRALAEQPEDRHADHRRRQEGQHRRQEARVFGGTRHHGPRAERQGERIILCASSVGPLPRRGGRRERNGVPFVTRGPRSPRNVLWPRAREGGAGRPRG</sequence>